<dbReference type="InterPro" id="IPR001559">
    <property type="entry name" value="Phosphotriesterase"/>
</dbReference>
<dbReference type="Proteomes" id="UP001276854">
    <property type="component" value="Unassembled WGS sequence"/>
</dbReference>
<gene>
    <name evidence="1" type="ORF">RZO55_24710</name>
</gene>
<dbReference type="SUPFAM" id="SSF51556">
    <property type="entry name" value="Metallo-dependent hydrolases"/>
    <property type="match status" value="1"/>
</dbReference>
<accession>A0ABU4GT20</accession>
<dbReference type="EMBL" id="JAWONS010000329">
    <property type="protein sequence ID" value="MDW2800777.1"/>
    <property type="molecule type" value="Genomic_DNA"/>
</dbReference>
<keyword evidence="2" id="KW-1185">Reference proteome</keyword>
<name>A0ABU4GT20_9CLOT</name>
<comment type="caution">
    <text evidence="1">The sequence shown here is derived from an EMBL/GenBank/DDBJ whole genome shotgun (WGS) entry which is preliminary data.</text>
</comment>
<sequence length="97" mass="11129">MLKTLSERTDMHIIACTGWNMTKQLYSVFPDYFEEQLADRWIKDFKEGLDTIDGIVIRPGHIKLLLDKGELPGADKAMLIAANFFGRMRITKPTGKR</sequence>
<proteinExistence type="predicted"/>
<dbReference type="InterPro" id="IPR032466">
    <property type="entry name" value="Metal_Hydrolase"/>
</dbReference>
<organism evidence="1 2">
    <name type="scientific">Clostridium boliviensis</name>
    <dbReference type="NCBI Taxonomy" id="318465"/>
    <lineage>
        <taxon>Bacteria</taxon>
        <taxon>Bacillati</taxon>
        <taxon>Bacillota</taxon>
        <taxon>Clostridia</taxon>
        <taxon>Eubacteriales</taxon>
        <taxon>Clostridiaceae</taxon>
        <taxon>Clostridium</taxon>
    </lineage>
</organism>
<evidence type="ECO:0000313" key="1">
    <source>
        <dbReference type="EMBL" id="MDW2800777.1"/>
    </source>
</evidence>
<reference evidence="1 2" key="1">
    <citation type="submission" date="2023-10" db="EMBL/GenBank/DDBJ databases">
        <title>A novel Glycoside Hydrolase 43-Like Enzyme from Clostrdium boliviensis is an Endo-xylanase, and a Candidate for Xylooligosaccharides Production from Different Xylan Substrates.</title>
        <authorList>
            <person name="Alvarez M.T."/>
            <person name="Rocabado-Villegas L.R."/>
            <person name="Salas-Veizaga D.M."/>
            <person name="Linares-Pasten J.A."/>
            <person name="Gudmundsdottir E.E."/>
            <person name="Hreggvidsson G.O."/>
            <person name="Adlercreutz P."/>
            <person name="Nordberg Karlsson E."/>
        </authorList>
    </citation>
    <scope>NUCLEOTIDE SEQUENCE [LARGE SCALE GENOMIC DNA]</scope>
    <source>
        <strain evidence="1 2">E-1</strain>
    </source>
</reference>
<evidence type="ECO:0000313" key="2">
    <source>
        <dbReference type="Proteomes" id="UP001276854"/>
    </source>
</evidence>
<dbReference type="RefSeq" id="WP_318066938.1">
    <property type="nucleotide sequence ID" value="NZ_JAWONS010000329.1"/>
</dbReference>
<protein>
    <submittedName>
        <fullName evidence="1">Uncharacterized protein</fullName>
    </submittedName>
</protein>
<dbReference type="Gene3D" id="3.20.20.140">
    <property type="entry name" value="Metal-dependent hydrolases"/>
    <property type="match status" value="1"/>
</dbReference>
<dbReference type="Pfam" id="PF02126">
    <property type="entry name" value="PTE"/>
    <property type="match status" value="1"/>
</dbReference>